<comment type="caution">
    <text evidence="2">The sequence shown here is derived from an EMBL/GenBank/DDBJ whole genome shotgun (WGS) entry which is preliminary data.</text>
</comment>
<keyword evidence="3" id="KW-1185">Reference proteome</keyword>
<dbReference type="EMBL" id="CATZLL010000015">
    <property type="protein sequence ID" value="CAJ0820259.1"/>
    <property type="molecule type" value="Genomic_DNA"/>
</dbReference>
<dbReference type="Gene3D" id="3.40.50.300">
    <property type="entry name" value="P-loop containing nucleotide triphosphate hydrolases"/>
    <property type="match status" value="1"/>
</dbReference>
<sequence>MNMAQTTTRDAITRAIRRSFARFPHVKTTLAELERLFSYDCADEEAEHLLIIGESGVGKSTLLRRFRDLHPPVSRDEYTEVPVLYVALDSACSIKKLARSLLLELGSKYWDKGDESQLTYQLICLLRGCKVRLVILDEVNHLVDRGGEKTHHNIADWIKRLSDATHLPFVLAGIPRAERLLDTNDQLRSRFRQVISIQPFSMEDKSRENEFRSVLLSFQKLLDGIRSVDLSHPTVARSIVFATGGRLREIRKLLIRAVELAFERSVPQLTTADLSRAFETVIYRDAADARNPFSKRFSRVPLTKPGEPFAPIGR</sequence>
<organism evidence="2 3">
    <name type="scientific">Ralstonia flaminis</name>
    <dbReference type="NCBI Taxonomy" id="3058597"/>
    <lineage>
        <taxon>Bacteria</taxon>
        <taxon>Pseudomonadati</taxon>
        <taxon>Pseudomonadota</taxon>
        <taxon>Betaproteobacteria</taxon>
        <taxon>Burkholderiales</taxon>
        <taxon>Burkholderiaceae</taxon>
        <taxon>Ralstonia</taxon>
    </lineage>
</organism>
<dbReference type="PANTHER" id="PTHR35894:SF1">
    <property type="entry name" value="PHOSPHORIBULOKINASE _ URIDINE KINASE FAMILY"/>
    <property type="match status" value="1"/>
</dbReference>
<dbReference type="InterPro" id="IPR025662">
    <property type="entry name" value="Sigma_54_int_dom_ATP-bd_1"/>
</dbReference>
<dbReference type="InterPro" id="IPR003593">
    <property type="entry name" value="AAA+_ATPase"/>
</dbReference>
<dbReference type="Pfam" id="PF05621">
    <property type="entry name" value="TniB"/>
    <property type="match status" value="1"/>
</dbReference>
<dbReference type="SUPFAM" id="SSF52540">
    <property type="entry name" value="P-loop containing nucleoside triphosphate hydrolases"/>
    <property type="match status" value="1"/>
</dbReference>
<dbReference type="PROSITE" id="PS00675">
    <property type="entry name" value="SIGMA54_INTERACT_1"/>
    <property type="match status" value="1"/>
</dbReference>
<protein>
    <recommendedName>
        <fullName evidence="1">AAA+ ATPase domain-containing protein</fullName>
    </recommendedName>
</protein>
<name>A0ABN9JPT1_9RALS</name>
<dbReference type="CDD" id="cd00009">
    <property type="entry name" value="AAA"/>
    <property type="match status" value="1"/>
</dbReference>
<dbReference type="RefSeq" id="WP_232317369.1">
    <property type="nucleotide sequence ID" value="NZ_CATZLL010000015.1"/>
</dbReference>
<dbReference type="InterPro" id="IPR052026">
    <property type="entry name" value="ExeA_AAA_ATPase_DNA-bind"/>
</dbReference>
<accession>A0ABN9JPT1</accession>
<dbReference type="InterPro" id="IPR008868">
    <property type="entry name" value="TniB"/>
</dbReference>
<evidence type="ECO:0000313" key="2">
    <source>
        <dbReference type="EMBL" id="CAJ0820259.1"/>
    </source>
</evidence>
<dbReference type="PANTHER" id="PTHR35894">
    <property type="entry name" value="GENERAL SECRETION PATHWAY PROTEIN A-RELATED"/>
    <property type="match status" value="1"/>
</dbReference>
<dbReference type="InterPro" id="IPR027417">
    <property type="entry name" value="P-loop_NTPase"/>
</dbReference>
<gene>
    <name evidence="2" type="ORF">LMG18101_04223</name>
</gene>
<evidence type="ECO:0000313" key="3">
    <source>
        <dbReference type="Proteomes" id="UP001189757"/>
    </source>
</evidence>
<feature type="domain" description="AAA+ ATPase" evidence="1">
    <location>
        <begin position="45"/>
        <end position="187"/>
    </location>
</feature>
<dbReference type="SMART" id="SM00382">
    <property type="entry name" value="AAA"/>
    <property type="match status" value="1"/>
</dbReference>
<dbReference type="Proteomes" id="UP001189757">
    <property type="component" value="Unassembled WGS sequence"/>
</dbReference>
<evidence type="ECO:0000259" key="1">
    <source>
        <dbReference type="SMART" id="SM00382"/>
    </source>
</evidence>
<proteinExistence type="predicted"/>
<reference evidence="2 3" key="1">
    <citation type="submission" date="2023-07" db="EMBL/GenBank/DDBJ databases">
        <authorList>
            <person name="Peeters C."/>
        </authorList>
    </citation>
    <scope>NUCLEOTIDE SEQUENCE [LARGE SCALE GENOMIC DNA]</scope>
    <source>
        <strain evidence="2 3">LMG 18101</strain>
    </source>
</reference>